<protein>
    <submittedName>
        <fullName evidence="2">Uncharacterized protein</fullName>
    </submittedName>
</protein>
<comment type="caution">
    <text evidence="2">The sequence shown here is derived from an EMBL/GenBank/DDBJ whole genome shotgun (WGS) entry which is preliminary data.</text>
</comment>
<evidence type="ECO:0000313" key="3">
    <source>
        <dbReference type="Proteomes" id="UP000032487"/>
    </source>
</evidence>
<dbReference type="AlphaFoldDB" id="A0A0D9AWK4"/>
<dbReference type="RefSeq" id="WP_045160043.1">
    <property type="nucleotide sequence ID" value="NZ_JYHV01000002.1"/>
</dbReference>
<feature type="chain" id="PRO_5002338669" evidence="1">
    <location>
        <begin position="22"/>
        <end position="256"/>
    </location>
</feature>
<name>A0A0D9AWK4_STUST</name>
<proteinExistence type="predicted"/>
<feature type="signal peptide" evidence="1">
    <location>
        <begin position="1"/>
        <end position="21"/>
    </location>
</feature>
<dbReference type="Proteomes" id="UP000032487">
    <property type="component" value="Unassembled WGS sequence"/>
</dbReference>
<dbReference type="OrthoDB" id="6847103at2"/>
<sequence length="256" mass="28082">MRYTRYSTLLVSLSLATATHADPYTVIIDSNASPKIVYKANMNTGALTISWGKETKIFTDIVGYTGQVSRALSSFNGGPALSYENAGSNTLFEVFYTLTLKDKVPLIDCVYGNIRNGQNGVSIRKAVCNIQKPLSSQYQDLIFTYSDRWIRASNSVSLQSVMAEPSQEVDAPLDRLGEIDLALRYSSVEELMSATPKTIAKVDEKTHEITNGNAYLVYDADGTTLLAVDMETDPVTHALERLTATDLSLAIDANRK</sequence>
<reference evidence="2 3" key="1">
    <citation type="submission" date="2015-02" db="EMBL/GenBank/DDBJ databases">
        <title>Draft genome sequence of Pseudomonas stutzeri NT0128 isolated from wheat (Triticum turgidum) rhizosphere.</title>
        <authorList>
            <person name="Tovi N."/>
            <person name="Frenk S."/>
            <person name="Hadar Y."/>
            <person name="Minz D."/>
        </authorList>
    </citation>
    <scope>NUCLEOTIDE SEQUENCE [LARGE SCALE GENOMIC DNA]</scope>
    <source>
        <strain evidence="2 3">NT0128</strain>
    </source>
</reference>
<dbReference type="EMBL" id="JYHV01000002">
    <property type="protein sequence ID" value="KJH85142.1"/>
    <property type="molecule type" value="Genomic_DNA"/>
</dbReference>
<organism evidence="2 3">
    <name type="scientific">Stutzerimonas stutzeri</name>
    <name type="common">Pseudomonas stutzeri</name>
    <dbReference type="NCBI Taxonomy" id="316"/>
    <lineage>
        <taxon>Bacteria</taxon>
        <taxon>Pseudomonadati</taxon>
        <taxon>Pseudomonadota</taxon>
        <taxon>Gammaproteobacteria</taxon>
        <taxon>Pseudomonadales</taxon>
        <taxon>Pseudomonadaceae</taxon>
        <taxon>Stutzerimonas</taxon>
    </lineage>
</organism>
<dbReference type="PATRIC" id="fig|316.101.peg.3408"/>
<accession>A0A0D9AWK4</accession>
<evidence type="ECO:0000313" key="2">
    <source>
        <dbReference type="EMBL" id="KJH85142.1"/>
    </source>
</evidence>
<gene>
    <name evidence="2" type="ORF">UF78_00405</name>
</gene>
<keyword evidence="1" id="KW-0732">Signal</keyword>
<evidence type="ECO:0000256" key="1">
    <source>
        <dbReference type="SAM" id="SignalP"/>
    </source>
</evidence>